<dbReference type="PANTHER" id="PTHR33735">
    <property type="entry name" value="EXPRESSED PROTEIN"/>
    <property type="match status" value="1"/>
</dbReference>
<gene>
    <name evidence="3" type="primary">LOC103717975</name>
</gene>
<feature type="compositionally biased region" description="Low complexity" evidence="1">
    <location>
        <begin position="69"/>
        <end position="79"/>
    </location>
</feature>
<sequence length="202" mass="22389">MAMAPSSNSSGFSNLCTVVPCKSFCYVSKSSLLWIRRSSRRKQRVKLSMQSPGLTGGDPCKKADENRETSSQPPSQAPASSPPLPTAPSWLKWTVGSVMWLALPSWQKIQRIDDVVTKVDNAVEIIENVAEVTEKIASHVAEELPEDGMMRKAAEGLENASEEVLKKVEVIDQFVDKVDEWTEKLKMGDEQVDQDKHGEKNT</sequence>
<proteinExistence type="predicted"/>
<keyword evidence="2" id="KW-1185">Reference proteome</keyword>
<evidence type="ECO:0000256" key="1">
    <source>
        <dbReference type="SAM" id="MobiDB-lite"/>
    </source>
</evidence>
<dbReference type="OrthoDB" id="783687at2759"/>
<feature type="compositionally biased region" description="Basic and acidic residues" evidence="1">
    <location>
        <begin position="59"/>
        <end position="68"/>
    </location>
</feature>
<dbReference type="GeneID" id="103717975"/>
<dbReference type="Proteomes" id="UP000228380">
    <property type="component" value="Unplaced"/>
</dbReference>
<evidence type="ECO:0000313" key="2">
    <source>
        <dbReference type="Proteomes" id="UP000228380"/>
    </source>
</evidence>
<dbReference type="PANTHER" id="PTHR33735:SF10">
    <property type="entry name" value="EXPRESSED PROTEIN"/>
    <property type="match status" value="1"/>
</dbReference>
<name>A0A8B7CRI0_PHODC</name>
<organism evidence="2 3">
    <name type="scientific">Phoenix dactylifera</name>
    <name type="common">Date palm</name>
    <dbReference type="NCBI Taxonomy" id="42345"/>
    <lineage>
        <taxon>Eukaryota</taxon>
        <taxon>Viridiplantae</taxon>
        <taxon>Streptophyta</taxon>
        <taxon>Embryophyta</taxon>
        <taxon>Tracheophyta</taxon>
        <taxon>Spermatophyta</taxon>
        <taxon>Magnoliopsida</taxon>
        <taxon>Liliopsida</taxon>
        <taxon>Arecaceae</taxon>
        <taxon>Coryphoideae</taxon>
        <taxon>Phoeniceae</taxon>
        <taxon>Phoenix</taxon>
    </lineage>
</organism>
<reference evidence="3" key="1">
    <citation type="submission" date="2025-08" db="UniProtKB">
        <authorList>
            <consortium name="RefSeq"/>
        </authorList>
    </citation>
    <scope>IDENTIFICATION</scope>
    <source>
        <tissue evidence="3">Young leaves</tissue>
    </source>
</reference>
<dbReference type="KEGG" id="pda:103717975"/>
<evidence type="ECO:0000313" key="3">
    <source>
        <dbReference type="RefSeq" id="XP_008804793.1"/>
    </source>
</evidence>
<dbReference type="AlphaFoldDB" id="A0A8B7CRI0"/>
<dbReference type="RefSeq" id="XP_008804793.1">
    <property type="nucleotide sequence ID" value="XM_008806571.4"/>
</dbReference>
<feature type="region of interest" description="Disordered" evidence="1">
    <location>
        <begin position="44"/>
        <end position="85"/>
    </location>
</feature>
<protein>
    <submittedName>
        <fullName evidence="3">Uncharacterized protein LOC103717975</fullName>
    </submittedName>
</protein>
<accession>A0A8B7CRI0</accession>